<gene>
    <name evidence="1" type="ORF">IE53DRAFT_337381</name>
</gene>
<dbReference type="EMBL" id="KZ819690">
    <property type="protein sequence ID" value="PWN54255.1"/>
    <property type="molecule type" value="Genomic_DNA"/>
</dbReference>
<sequence length="244" mass="27977">MVAKRPFRKIDFDPAFDNTKIELGSDASFPYRPENTYKIPNGDMDDYRKRTESLNHLQKHAAFFDADCDGVIWPKDTFFGFLTLGFGFFLSAIAVLVVHGPFSYPTIPKRGDKWTDYLPDPYLRIWIANLHRCKHGSDSETFDRRGDFQASKFDQVLESYSSHYTKEALSLSDGVKMILTRRDLMDLFGIFAFIFEWGSTYMLLWPKDGYMKKDEILGVLDGSIFPVIAQRNKAGTRAGAFVAK</sequence>
<evidence type="ECO:0000313" key="1">
    <source>
        <dbReference type="EMBL" id="PWN54255.1"/>
    </source>
</evidence>
<proteinExistence type="predicted"/>
<name>A0ACD0P879_9BASI</name>
<organism evidence="1 2">
    <name type="scientific">Violaceomyces palustris</name>
    <dbReference type="NCBI Taxonomy" id="1673888"/>
    <lineage>
        <taxon>Eukaryota</taxon>
        <taxon>Fungi</taxon>
        <taxon>Dikarya</taxon>
        <taxon>Basidiomycota</taxon>
        <taxon>Ustilaginomycotina</taxon>
        <taxon>Ustilaginomycetes</taxon>
        <taxon>Violaceomycetales</taxon>
        <taxon>Violaceomycetaceae</taxon>
        <taxon>Violaceomyces</taxon>
    </lineage>
</organism>
<dbReference type="Proteomes" id="UP000245626">
    <property type="component" value="Unassembled WGS sequence"/>
</dbReference>
<evidence type="ECO:0000313" key="2">
    <source>
        <dbReference type="Proteomes" id="UP000245626"/>
    </source>
</evidence>
<reference evidence="1 2" key="1">
    <citation type="journal article" date="2018" name="Mol. Biol. Evol.">
        <title>Broad Genomic Sampling Reveals a Smut Pathogenic Ancestry of the Fungal Clade Ustilaginomycotina.</title>
        <authorList>
            <person name="Kijpornyongpan T."/>
            <person name="Mondo S.J."/>
            <person name="Barry K."/>
            <person name="Sandor L."/>
            <person name="Lee J."/>
            <person name="Lipzen A."/>
            <person name="Pangilinan J."/>
            <person name="LaButti K."/>
            <person name="Hainaut M."/>
            <person name="Henrissat B."/>
            <person name="Grigoriev I.V."/>
            <person name="Spatafora J.W."/>
            <person name="Aime M.C."/>
        </authorList>
    </citation>
    <scope>NUCLEOTIDE SEQUENCE [LARGE SCALE GENOMIC DNA]</scope>
    <source>
        <strain evidence="1 2">SA 807</strain>
    </source>
</reference>
<accession>A0ACD0P879</accession>
<keyword evidence="2" id="KW-1185">Reference proteome</keyword>
<protein>
    <submittedName>
        <fullName evidence="1">Caleosin-domain-containing protein</fullName>
    </submittedName>
</protein>